<name>A0A445A1B2_ARAHY</name>
<comment type="caution">
    <text evidence="3">The sequence shown here is derived from an EMBL/GenBank/DDBJ whole genome shotgun (WGS) entry which is preliminary data.</text>
</comment>
<dbReference type="PANTHER" id="PTHR46033">
    <property type="entry name" value="PROTEIN MAIN-LIKE 2"/>
    <property type="match status" value="1"/>
</dbReference>
<feature type="compositionally biased region" description="Basic and acidic residues" evidence="1">
    <location>
        <begin position="594"/>
        <end position="603"/>
    </location>
</feature>
<dbReference type="EMBL" id="SDMP01000013">
    <property type="protein sequence ID" value="RYR20217.1"/>
    <property type="molecule type" value="Genomic_DNA"/>
</dbReference>
<feature type="region of interest" description="Disordered" evidence="1">
    <location>
        <begin position="360"/>
        <end position="451"/>
    </location>
</feature>
<dbReference type="Proteomes" id="UP000289738">
    <property type="component" value="Chromosome B03"/>
</dbReference>
<accession>A0A445A1B2</accession>
<feature type="compositionally biased region" description="Acidic residues" evidence="1">
    <location>
        <begin position="583"/>
        <end position="593"/>
    </location>
</feature>
<feature type="compositionally biased region" description="Basic and acidic residues" evidence="1">
    <location>
        <begin position="321"/>
        <end position="331"/>
    </location>
</feature>
<keyword evidence="4" id="KW-1185">Reference proteome</keyword>
<dbReference type="InterPro" id="IPR019557">
    <property type="entry name" value="AminoTfrase-like_pln_mobile"/>
</dbReference>
<evidence type="ECO:0000256" key="1">
    <source>
        <dbReference type="SAM" id="MobiDB-lite"/>
    </source>
</evidence>
<dbReference type="InterPro" id="IPR044824">
    <property type="entry name" value="MAIN-like"/>
</dbReference>
<dbReference type="Pfam" id="PF10536">
    <property type="entry name" value="PMD"/>
    <property type="match status" value="1"/>
</dbReference>
<feature type="region of interest" description="Disordered" evidence="1">
    <location>
        <begin position="309"/>
        <end position="331"/>
    </location>
</feature>
<protein>
    <recommendedName>
        <fullName evidence="2">Aminotransferase-like plant mobile domain-containing protein</fullName>
    </recommendedName>
</protein>
<feature type="region of interest" description="Disordered" evidence="1">
    <location>
        <begin position="557"/>
        <end position="609"/>
    </location>
</feature>
<organism evidence="3 4">
    <name type="scientific">Arachis hypogaea</name>
    <name type="common">Peanut</name>
    <dbReference type="NCBI Taxonomy" id="3818"/>
    <lineage>
        <taxon>Eukaryota</taxon>
        <taxon>Viridiplantae</taxon>
        <taxon>Streptophyta</taxon>
        <taxon>Embryophyta</taxon>
        <taxon>Tracheophyta</taxon>
        <taxon>Spermatophyta</taxon>
        <taxon>Magnoliopsida</taxon>
        <taxon>eudicotyledons</taxon>
        <taxon>Gunneridae</taxon>
        <taxon>Pentapetalae</taxon>
        <taxon>rosids</taxon>
        <taxon>fabids</taxon>
        <taxon>Fabales</taxon>
        <taxon>Fabaceae</taxon>
        <taxon>Papilionoideae</taxon>
        <taxon>50 kb inversion clade</taxon>
        <taxon>dalbergioids sensu lato</taxon>
        <taxon>Dalbergieae</taxon>
        <taxon>Pterocarpus clade</taxon>
        <taxon>Arachis</taxon>
    </lineage>
</organism>
<dbReference type="GO" id="GO:0010073">
    <property type="term" value="P:meristem maintenance"/>
    <property type="evidence" value="ECO:0007669"/>
    <property type="project" value="InterPro"/>
</dbReference>
<evidence type="ECO:0000313" key="4">
    <source>
        <dbReference type="Proteomes" id="UP000289738"/>
    </source>
</evidence>
<dbReference type="PANTHER" id="PTHR46033:SF8">
    <property type="entry name" value="PROTEIN MAINTENANCE OF MERISTEMS-LIKE"/>
    <property type="match status" value="1"/>
</dbReference>
<evidence type="ECO:0000313" key="3">
    <source>
        <dbReference type="EMBL" id="RYR20217.1"/>
    </source>
</evidence>
<dbReference type="AlphaFoldDB" id="A0A445A1B2"/>
<evidence type="ECO:0000259" key="2">
    <source>
        <dbReference type="Pfam" id="PF10536"/>
    </source>
</evidence>
<feature type="compositionally biased region" description="Gly residues" evidence="1">
    <location>
        <begin position="408"/>
        <end position="451"/>
    </location>
</feature>
<gene>
    <name evidence="3" type="ORF">Ahy_B03g065313</name>
</gene>
<feature type="compositionally biased region" description="Basic and acidic residues" evidence="1">
    <location>
        <begin position="391"/>
        <end position="404"/>
    </location>
</feature>
<feature type="compositionally biased region" description="Basic residues" evidence="1">
    <location>
        <begin position="365"/>
        <end position="379"/>
    </location>
</feature>
<proteinExistence type="predicted"/>
<feature type="domain" description="Aminotransferase-like plant mobile" evidence="2">
    <location>
        <begin position="3"/>
        <end position="157"/>
    </location>
</feature>
<sequence>MTGLYHLARLNETWFRLDEPLISAFVERWRLETHTFHMPFGECTITLQDVVYQLGLSIDGQYVSGCLTEFERYIQGGRIPDGADDATIQRYARAYIIMLLGTQLFGDKFGTRLHIRWLPYVARLEDMGGYNWGSATLSWLYRCMCRVANRNVVKWSGYNLTSSERGPRVAHWRLRIDLLQADNFTWMPYNTPEVVQVVHPEILEPRHMVLWRSVTSLIYFAVIEWHQVDRVLPQFGGVQPLPRSTLNIDFLMAKDGRGGDRCHADHVLRFDVVPNPSPSHDFLDWWAQHGQRFLSPELLLGDPRAVPIPGEALQRGPGRVPDMDRVDDVPDRRRVERRARVGTRRSGREWQWLDQAMEAGEGRGRVRAQRGRGGRRRPAGGRGGQDDDDGGDHGGGDGRGDHMSTDGGDAGGIPGGVGGQEHGTRGSGSLGGDWYGSGVGEDAGEGPSGGARGAFSDYFVGVPSDDQTLHESQTWVSPSRLLSDMLTSDGLDVEFRSSHFLEEISVIMQEDEAARQRQSAIGPQSHLVVDLNALPSGMPHKPFALGGTPPSAHLVGPQVVTGPSGPPPQTVGEFSRPPTLVVQEEEAVGDGADEDKLPVADRPRRVRRA</sequence>
<reference evidence="3 4" key="1">
    <citation type="submission" date="2019-01" db="EMBL/GenBank/DDBJ databases">
        <title>Sequencing of cultivated peanut Arachis hypogaea provides insights into genome evolution and oil improvement.</title>
        <authorList>
            <person name="Chen X."/>
        </authorList>
    </citation>
    <scope>NUCLEOTIDE SEQUENCE [LARGE SCALE GENOMIC DNA]</scope>
    <source>
        <strain evidence="4">cv. Fuhuasheng</strain>
        <tissue evidence="3">Leaves</tissue>
    </source>
</reference>